<dbReference type="RefSeq" id="WP_341840555.1">
    <property type="nucleotide sequence ID" value="NZ_CP149792.1"/>
</dbReference>
<protein>
    <submittedName>
        <fullName evidence="4">RsmD family RNA methyltransferase</fullName>
    </submittedName>
</protein>
<dbReference type="Pfam" id="PF03602">
    <property type="entry name" value="Cons_hypoth95"/>
    <property type="match status" value="1"/>
</dbReference>
<dbReference type="GO" id="GO:0032259">
    <property type="term" value="P:methylation"/>
    <property type="evidence" value="ECO:0007669"/>
    <property type="project" value="UniProtKB-KW"/>
</dbReference>
<evidence type="ECO:0000256" key="2">
    <source>
        <dbReference type="ARBA" id="ARBA00022679"/>
    </source>
</evidence>
<dbReference type="SUPFAM" id="SSF53335">
    <property type="entry name" value="S-adenosyl-L-methionine-dependent methyltransferases"/>
    <property type="match status" value="1"/>
</dbReference>
<dbReference type="Gene3D" id="3.40.50.150">
    <property type="entry name" value="Vaccinia Virus protein VP39"/>
    <property type="match status" value="1"/>
</dbReference>
<proteinExistence type="predicted"/>
<accession>A0ABZ2Z231</accession>
<keyword evidence="1 4" id="KW-0489">Methyltransferase</keyword>
<evidence type="ECO:0000313" key="4">
    <source>
        <dbReference type="EMBL" id="WZN45809.1"/>
    </source>
</evidence>
<sequence>MRIIGGALGGRRIHPPANMPHTRPTTDIAKGGLFNIIENNLDIPELRCLELFGGTGSITFELASRGATNLTVVEKDNTMAGFIAKTAGQLDVSTQIVKMDAFKFLQQGGAPFDFIFADPPYELGNMEALPTLVFEKGLLKEEGWFVLEHTRRNDFRHYPYFRAERHYGTTIFTIFINREELKTPSGE</sequence>
<dbReference type="PANTHER" id="PTHR43542">
    <property type="entry name" value="METHYLTRANSFERASE"/>
    <property type="match status" value="1"/>
</dbReference>
<dbReference type="PANTHER" id="PTHR43542:SF1">
    <property type="entry name" value="METHYLTRANSFERASE"/>
    <property type="match status" value="1"/>
</dbReference>
<dbReference type="InterPro" id="IPR002052">
    <property type="entry name" value="DNA_methylase_N6_adenine_CS"/>
</dbReference>
<gene>
    <name evidence="4" type="ORF">WJU22_23195</name>
</gene>
<keyword evidence="2" id="KW-0808">Transferase</keyword>
<dbReference type="GO" id="GO:0008168">
    <property type="term" value="F:methyltransferase activity"/>
    <property type="evidence" value="ECO:0007669"/>
    <property type="project" value="UniProtKB-KW"/>
</dbReference>
<dbReference type="InterPro" id="IPR029063">
    <property type="entry name" value="SAM-dependent_MTases_sf"/>
</dbReference>
<keyword evidence="5" id="KW-1185">Reference proteome</keyword>
<dbReference type="Proteomes" id="UP001449657">
    <property type="component" value="Chromosome"/>
</dbReference>
<evidence type="ECO:0000256" key="3">
    <source>
        <dbReference type="SAM" id="MobiDB-lite"/>
    </source>
</evidence>
<evidence type="ECO:0000313" key="5">
    <source>
        <dbReference type="Proteomes" id="UP001449657"/>
    </source>
</evidence>
<dbReference type="PROSITE" id="PS00092">
    <property type="entry name" value="N6_MTASE"/>
    <property type="match status" value="1"/>
</dbReference>
<evidence type="ECO:0000256" key="1">
    <source>
        <dbReference type="ARBA" id="ARBA00022603"/>
    </source>
</evidence>
<reference evidence="4 5" key="1">
    <citation type="submission" date="2024-03" db="EMBL/GenBank/DDBJ databases">
        <title>Chitinophaga caseinilytica sp. nov., a casein hydrolysing bacterium isolated from forest soil.</title>
        <authorList>
            <person name="Lee D.S."/>
            <person name="Han D.M."/>
            <person name="Baek J.H."/>
            <person name="Choi D.G."/>
            <person name="Jeon J.H."/>
            <person name="Jeon C.O."/>
        </authorList>
    </citation>
    <scope>NUCLEOTIDE SEQUENCE [LARGE SCALE GENOMIC DNA]</scope>
    <source>
        <strain evidence="4 5">KACC 19118</strain>
    </source>
</reference>
<dbReference type="EMBL" id="CP150096">
    <property type="protein sequence ID" value="WZN45809.1"/>
    <property type="molecule type" value="Genomic_DNA"/>
</dbReference>
<dbReference type="PIRSF" id="PIRSF004553">
    <property type="entry name" value="CHP00095"/>
    <property type="match status" value="1"/>
</dbReference>
<organism evidence="4 5">
    <name type="scientific">Chitinophaga caseinilytica</name>
    <dbReference type="NCBI Taxonomy" id="2267521"/>
    <lineage>
        <taxon>Bacteria</taxon>
        <taxon>Pseudomonadati</taxon>
        <taxon>Bacteroidota</taxon>
        <taxon>Chitinophagia</taxon>
        <taxon>Chitinophagales</taxon>
        <taxon>Chitinophagaceae</taxon>
        <taxon>Chitinophaga</taxon>
    </lineage>
</organism>
<name>A0ABZ2Z231_9BACT</name>
<dbReference type="CDD" id="cd02440">
    <property type="entry name" value="AdoMet_MTases"/>
    <property type="match status" value="1"/>
</dbReference>
<dbReference type="InterPro" id="IPR004398">
    <property type="entry name" value="RNA_MeTrfase_RsmD"/>
</dbReference>
<feature type="region of interest" description="Disordered" evidence="3">
    <location>
        <begin position="1"/>
        <end position="24"/>
    </location>
</feature>